<dbReference type="EMBL" id="CM056813">
    <property type="protein sequence ID" value="KAJ8639422.1"/>
    <property type="molecule type" value="Genomic_DNA"/>
</dbReference>
<evidence type="ECO:0000313" key="1">
    <source>
        <dbReference type="EMBL" id="KAJ8639422.1"/>
    </source>
</evidence>
<reference evidence="1 2" key="1">
    <citation type="journal article" date="2022" name="Hortic Res">
        <title>A haplotype resolved chromosomal level avocado genome allows analysis of novel avocado genes.</title>
        <authorList>
            <person name="Nath O."/>
            <person name="Fletcher S.J."/>
            <person name="Hayward A."/>
            <person name="Shaw L.M."/>
            <person name="Masouleh A.K."/>
            <person name="Furtado A."/>
            <person name="Henry R.J."/>
            <person name="Mitter N."/>
        </authorList>
    </citation>
    <scope>NUCLEOTIDE SEQUENCE [LARGE SCALE GENOMIC DNA]</scope>
    <source>
        <strain evidence="2">cv. Hass</strain>
    </source>
</reference>
<protein>
    <submittedName>
        <fullName evidence="1">Uncharacterized protein</fullName>
    </submittedName>
</protein>
<dbReference type="Proteomes" id="UP001234297">
    <property type="component" value="Chromosome 5"/>
</dbReference>
<comment type="caution">
    <text evidence="1">The sequence shown here is derived from an EMBL/GenBank/DDBJ whole genome shotgun (WGS) entry which is preliminary data.</text>
</comment>
<organism evidence="1 2">
    <name type="scientific">Persea americana</name>
    <name type="common">Avocado</name>
    <dbReference type="NCBI Taxonomy" id="3435"/>
    <lineage>
        <taxon>Eukaryota</taxon>
        <taxon>Viridiplantae</taxon>
        <taxon>Streptophyta</taxon>
        <taxon>Embryophyta</taxon>
        <taxon>Tracheophyta</taxon>
        <taxon>Spermatophyta</taxon>
        <taxon>Magnoliopsida</taxon>
        <taxon>Magnoliidae</taxon>
        <taxon>Laurales</taxon>
        <taxon>Lauraceae</taxon>
        <taxon>Persea</taxon>
    </lineage>
</organism>
<sequence length="479" mass="54429">MPSSASSLDPTMTVGLQLTRAGLQHKQWNASPVMASRFLYCCVVRRSSFSSLCLRFSSQSSSSFRSSSHLSLIFPPFQHLGPHNPWKDSWGFRRLSNGTVNLVLSQGKPKFETHEIEPSKKAKWKTKKRFKMQKKREKQKRKSANKRDPRCLGVKGKKKKQKFPNAEARIKYKIEKAKIKEALLIERLKRYEVPMLQGPTVEPENLTGEERFYMKKMAQKRSNYVPVGRRGIFGGVILNMHLHWKKHETVKVICKPCKPGQVHEYAKEIARLSGGTPIQIIGNDAIIFYRGKNYVQPEVMSPVDTLSKKKALEKSKYEQSLESVRRFIAISEKELELYYRHVALYGDPNSRDSNSACIDQRKSSIDPGKLEFVQDENIDSTANGFSTDISETETDSEIEELSRSEVDSAGEEEISESEFGSDNEENARDMLEIEDGTDDEENTSSLLYTSASVLHSSTMNRSGCSAATEQLPCDRFRNS</sequence>
<gene>
    <name evidence="1" type="ORF">MRB53_016116</name>
</gene>
<proteinExistence type="predicted"/>
<evidence type="ECO:0000313" key="2">
    <source>
        <dbReference type="Proteomes" id="UP001234297"/>
    </source>
</evidence>
<name>A0ACC2M2K8_PERAE</name>
<accession>A0ACC2M2K8</accession>
<keyword evidence="2" id="KW-1185">Reference proteome</keyword>